<dbReference type="CDD" id="cd00093">
    <property type="entry name" value="HTH_XRE"/>
    <property type="match status" value="1"/>
</dbReference>
<dbReference type="SUPFAM" id="SSF47413">
    <property type="entry name" value="lambda repressor-like DNA-binding domains"/>
    <property type="match status" value="1"/>
</dbReference>
<protein>
    <submittedName>
        <fullName evidence="3">Antitoxin HipB</fullName>
    </submittedName>
</protein>
<reference evidence="3 4" key="1">
    <citation type="journal article" date="2018" name="Environ. Microbiol.">
        <title>Novel energy conservation strategies and behaviour of Pelotomaculum schinkii driving syntrophic propionate catabolism.</title>
        <authorList>
            <person name="Hidalgo-Ahumada C.A.P."/>
            <person name="Nobu M.K."/>
            <person name="Narihiro T."/>
            <person name="Tamaki H."/>
            <person name="Liu W.T."/>
            <person name="Kamagata Y."/>
            <person name="Stams A.J.M."/>
            <person name="Imachi H."/>
            <person name="Sousa D.Z."/>
        </authorList>
    </citation>
    <scope>NUCLEOTIDE SEQUENCE [LARGE SCALE GENOMIC DNA]</scope>
    <source>
        <strain evidence="3 4">HH</strain>
    </source>
</reference>
<dbReference type="AlphaFoldDB" id="A0A4Y7RBG7"/>
<dbReference type="GO" id="GO:0003677">
    <property type="term" value="F:DNA binding"/>
    <property type="evidence" value="ECO:0007669"/>
    <property type="project" value="InterPro"/>
</dbReference>
<name>A0A4Y7RBG7_9FIRM</name>
<comment type="caution">
    <text evidence="3">The sequence shown here is derived from an EMBL/GenBank/DDBJ whole genome shotgun (WGS) entry which is preliminary data.</text>
</comment>
<evidence type="ECO:0000313" key="4">
    <source>
        <dbReference type="Proteomes" id="UP000298324"/>
    </source>
</evidence>
<evidence type="ECO:0000259" key="2">
    <source>
        <dbReference type="PROSITE" id="PS50943"/>
    </source>
</evidence>
<proteinExistence type="predicted"/>
<gene>
    <name evidence="3" type="ORF">Psch_03210</name>
</gene>
<sequence length="126" mass="14517">MKFFNMNELTTELEKKRPDIIEEIIKDEPNYLLVRDIIKTRIKKGLTQAELAKKSSLTQTQISRIESAQLGSINTITKVLNALDLRLTITEKNKPKLCRYSTKIASPRRTRGKKSVEEEQKELSKA</sequence>
<dbReference type="EMBL" id="QFGA01000002">
    <property type="protein sequence ID" value="TEB06166.1"/>
    <property type="molecule type" value="Genomic_DNA"/>
</dbReference>
<dbReference type="InterPro" id="IPR010982">
    <property type="entry name" value="Lambda_DNA-bd_dom_sf"/>
</dbReference>
<accession>A0A4Y7RBG7</accession>
<dbReference type="Pfam" id="PF01381">
    <property type="entry name" value="HTH_3"/>
    <property type="match status" value="1"/>
</dbReference>
<dbReference type="Proteomes" id="UP000298324">
    <property type="component" value="Unassembled WGS sequence"/>
</dbReference>
<dbReference type="SMART" id="SM00530">
    <property type="entry name" value="HTH_XRE"/>
    <property type="match status" value="1"/>
</dbReference>
<evidence type="ECO:0000256" key="1">
    <source>
        <dbReference type="SAM" id="MobiDB-lite"/>
    </source>
</evidence>
<dbReference type="Gene3D" id="1.10.260.40">
    <property type="entry name" value="lambda repressor-like DNA-binding domains"/>
    <property type="match status" value="1"/>
</dbReference>
<dbReference type="InterPro" id="IPR001387">
    <property type="entry name" value="Cro/C1-type_HTH"/>
</dbReference>
<dbReference type="RefSeq" id="WP_190258769.1">
    <property type="nucleotide sequence ID" value="NZ_QFGA01000002.1"/>
</dbReference>
<feature type="region of interest" description="Disordered" evidence="1">
    <location>
        <begin position="103"/>
        <end position="126"/>
    </location>
</feature>
<feature type="compositionally biased region" description="Basic and acidic residues" evidence="1">
    <location>
        <begin position="114"/>
        <end position="126"/>
    </location>
</feature>
<organism evidence="3 4">
    <name type="scientific">Pelotomaculum schinkii</name>
    <dbReference type="NCBI Taxonomy" id="78350"/>
    <lineage>
        <taxon>Bacteria</taxon>
        <taxon>Bacillati</taxon>
        <taxon>Bacillota</taxon>
        <taxon>Clostridia</taxon>
        <taxon>Eubacteriales</taxon>
        <taxon>Desulfotomaculaceae</taxon>
        <taxon>Pelotomaculum</taxon>
    </lineage>
</organism>
<evidence type="ECO:0000313" key="3">
    <source>
        <dbReference type="EMBL" id="TEB06166.1"/>
    </source>
</evidence>
<keyword evidence="4" id="KW-1185">Reference proteome</keyword>
<dbReference type="PROSITE" id="PS50943">
    <property type="entry name" value="HTH_CROC1"/>
    <property type="match status" value="1"/>
</dbReference>
<feature type="domain" description="HTH cro/C1-type" evidence="2">
    <location>
        <begin position="37"/>
        <end position="92"/>
    </location>
</feature>